<evidence type="ECO:0000313" key="2">
    <source>
        <dbReference type="EMBL" id="SDG56447.1"/>
    </source>
</evidence>
<dbReference type="PROSITE" id="PS51257">
    <property type="entry name" value="PROKAR_LIPOPROTEIN"/>
    <property type="match status" value="1"/>
</dbReference>
<evidence type="ECO:0000259" key="1">
    <source>
        <dbReference type="Pfam" id="PF06527"/>
    </source>
</evidence>
<dbReference type="STRING" id="83767.SAMN05660652_00136"/>
<protein>
    <submittedName>
        <fullName evidence="2">TniQ protein</fullName>
    </submittedName>
</protein>
<keyword evidence="3" id="KW-1185">Reference proteome</keyword>
<gene>
    <name evidence="2" type="ORF">SAMN05660652_00136</name>
</gene>
<reference evidence="2 3" key="1">
    <citation type="submission" date="2016-10" db="EMBL/GenBank/DDBJ databases">
        <authorList>
            <person name="de Groot N.N."/>
        </authorList>
    </citation>
    <scope>NUCLEOTIDE SEQUENCE [LARGE SCALE GENOMIC DNA]</scope>
    <source>
        <strain evidence="2 3">DSM 5885</strain>
    </source>
</reference>
<proteinExistence type="predicted"/>
<name>A0A1G7V9P4_9RHOO</name>
<dbReference type="Pfam" id="PF06527">
    <property type="entry name" value="TniQ"/>
    <property type="match status" value="1"/>
</dbReference>
<feature type="domain" description="TniQ" evidence="1">
    <location>
        <begin position="34"/>
        <end position="159"/>
    </location>
</feature>
<sequence length="367" mass="41630">MADRKELISKVLSDIQANNHLAASCPTRQRIFGTPAPIDGEAFSSWLWRTTSGVGISTRAFRKILGLEVPPGWVDAGWYQPDWSRFAEVFALPVEDFRRLEPPVDSPFRRADFACVTTSIFHKLPVYRFCESCMRNDKTPHIRWLWRLKCAFVCPTHDSVLRDRCPHCGHLFQLPIQDWVRGKVNLLLCGLCGESLVDCQPVTLPHELHYYVLGRQTELLCLMSEKKKPPCASGLPTPVEPPLLRVSPSGYIDVDRDDNATKLFRYLLSSLANKGQLCSADNVRQFRSYLLEVPVPQESGDPKSLALGFAGYKLFGYESIYIQEHLTKCQSGTYWYPPSDEMLTSRANQGMCQAAREWIDLLDTLPS</sequence>
<dbReference type="EMBL" id="FNCY01000001">
    <property type="protein sequence ID" value="SDG56447.1"/>
    <property type="molecule type" value="Genomic_DNA"/>
</dbReference>
<evidence type="ECO:0000313" key="3">
    <source>
        <dbReference type="Proteomes" id="UP000198607"/>
    </source>
</evidence>
<dbReference type="InterPro" id="IPR009492">
    <property type="entry name" value="TniQ"/>
</dbReference>
<dbReference type="Proteomes" id="UP000198607">
    <property type="component" value="Unassembled WGS sequence"/>
</dbReference>
<organism evidence="2 3">
    <name type="scientific">Propionivibrio dicarboxylicus</name>
    <dbReference type="NCBI Taxonomy" id="83767"/>
    <lineage>
        <taxon>Bacteria</taxon>
        <taxon>Pseudomonadati</taxon>
        <taxon>Pseudomonadota</taxon>
        <taxon>Betaproteobacteria</taxon>
        <taxon>Rhodocyclales</taxon>
        <taxon>Rhodocyclaceae</taxon>
        <taxon>Propionivibrio</taxon>
    </lineage>
</organism>
<dbReference type="AlphaFoldDB" id="A0A1G7V9P4"/>
<accession>A0A1G7V9P4</accession>